<keyword evidence="2" id="KW-0269">Exonuclease</keyword>
<dbReference type="RefSeq" id="WP_322464209.1">
    <property type="nucleotide sequence ID" value="NZ_JAXOJX010000001.1"/>
</dbReference>
<organism evidence="2 3">
    <name type="scientific">Azohydromonas lata</name>
    <dbReference type="NCBI Taxonomy" id="45677"/>
    <lineage>
        <taxon>Bacteria</taxon>
        <taxon>Pseudomonadati</taxon>
        <taxon>Pseudomonadota</taxon>
        <taxon>Betaproteobacteria</taxon>
        <taxon>Burkholderiales</taxon>
        <taxon>Sphaerotilaceae</taxon>
        <taxon>Azohydromonas</taxon>
    </lineage>
</organism>
<keyword evidence="2" id="KW-0540">Nuclease</keyword>
<dbReference type="Gene3D" id="3.30.420.10">
    <property type="entry name" value="Ribonuclease H-like superfamily/Ribonuclease H"/>
    <property type="match status" value="1"/>
</dbReference>
<feature type="domain" description="Exonuclease" evidence="1">
    <location>
        <begin position="3"/>
        <end position="170"/>
    </location>
</feature>
<dbReference type="CDD" id="cd06127">
    <property type="entry name" value="DEDDh"/>
    <property type="match status" value="1"/>
</dbReference>
<name>A0ABU5I8B5_9BURK</name>
<protein>
    <submittedName>
        <fullName evidence="2">3'-5' exonuclease</fullName>
    </submittedName>
</protein>
<keyword evidence="2" id="KW-0614">Plasmid</keyword>
<dbReference type="InterPro" id="IPR012337">
    <property type="entry name" value="RNaseH-like_sf"/>
</dbReference>
<dbReference type="PANTHER" id="PTHR30231">
    <property type="entry name" value="DNA POLYMERASE III SUBUNIT EPSILON"/>
    <property type="match status" value="1"/>
</dbReference>
<dbReference type="PANTHER" id="PTHR30231:SF37">
    <property type="entry name" value="EXODEOXYRIBONUCLEASE 10"/>
    <property type="match status" value="1"/>
</dbReference>
<evidence type="ECO:0000313" key="2">
    <source>
        <dbReference type="EMBL" id="MDZ5455336.1"/>
    </source>
</evidence>
<comment type="caution">
    <text evidence="2">The sequence shown here is derived from an EMBL/GenBank/DDBJ whole genome shotgun (WGS) entry which is preliminary data.</text>
</comment>
<dbReference type="Pfam" id="PF00929">
    <property type="entry name" value="RNase_T"/>
    <property type="match status" value="1"/>
</dbReference>
<dbReference type="InterPro" id="IPR036397">
    <property type="entry name" value="RNaseH_sf"/>
</dbReference>
<dbReference type="EMBL" id="JAXOJX010000001">
    <property type="protein sequence ID" value="MDZ5455336.1"/>
    <property type="molecule type" value="Genomic_DNA"/>
</dbReference>
<sequence length="204" mass="22373">MERVAVLDFETTGLSPDLGDRPTEIAIAVVEEGRIVDRYQSLMNPGRRIPAFVTELTGITNAMVATAPAVAEVMREAARFVGALPVVAHNASFDRKFWVAELQRLALDADSPFACTMLLSRRLYPECSSHKLGVLVEALQLPKPGRAHRAMVDAEMASHLWCRIGADVTERYGVKPVSHALLARVQSTPRAKLDRVLMQQPCAA</sequence>
<dbReference type="InterPro" id="IPR013520">
    <property type="entry name" value="Ribonucl_H"/>
</dbReference>
<evidence type="ECO:0000259" key="1">
    <source>
        <dbReference type="SMART" id="SM00479"/>
    </source>
</evidence>
<geneLocation type="plasmid" evidence="2">
    <name>unnamed</name>
</geneLocation>
<keyword evidence="2" id="KW-0378">Hydrolase</keyword>
<keyword evidence="3" id="KW-1185">Reference proteome</keyword>
<gene>
    <name evidence="2" type="ORF">SM757_01990</name>
</gene>
<dbReference type="Proteomes" id="UP001293718">
    <property type="component" value="Unassembled WGS sequence"/>
</dbReference>
<dbReference type="GO" id="GO:0004527">
    <property type="term" value="F:exonuclease activity"/>
    <property type="evidence" value="ECO:0007669"/>
    <property type="project" value="UniProtKB-KW"/>
</dbReference>
<evidence type="ECO:0000313" key="3">
    <source>
        <dbReference type="Proteomes" id="UP001293718"/>
    </source>
</evidence>
<dbReference type="SUPFAM" id="SSF53098">
    <property type="entry name" value="Ribonuclease H-like"/>
    <property type="match status" value="1"/>
</dbReference>
<accession>A0ABU5I8B5</accession>
<reference evidence="2 3" key="1">
    <citation type="submission" date="2023-11" db="EMBL/GenBank/DDBJ databases">
        <title>Draft genome of Azohydromonas lata strain H1 (DSM1123), a polyhydroxyalkanoate producer.</title>
        <authorList>
            <person name="Traversa D."/>
            <person name="D'Addabbo P."/>
            <person name="Pazzani C."/>
            <person name="Manzari C."/>
            <person name="Chiara M."/>
            <person name="Scrascia M."/>
        </authorList>
    </citation>
    <scope>NUCLEOTIDE SEQUENCE [LARGE SCALE GENOMIC DNA]</scope>
    <source>
        <strain evidence="2 3">H1</strain>
        <plasmid evidence="2">unnamed</plasmid>
    </source>
</reference>
<dbReference type="SMART" id="SM00479">
    <property type="entry name" value="EXOIII"/>
    <property type="match status" value="1"/>
</dbReference>
<proteinExistence type="predicted"/>